<dbReference type="PANTHER" id="PTHR33693">
    <property type="entry name" value="TYPE-5 URACIL-DNA GLYCOSYLASE"/>
    <property type="match status" value="1"/>
</dbReference>
<protein>
    <submittedName>
        <fullName evidence="10">Uracil-DNA glycosylase, family 4</fullName>
    </submittedName>
</protein>
<dbReference type="InterPro" id="IPR051536">
    <property type="entry name" value="UDG_Type-4/5"/>
</dbReference>
<evidence type="ECO:0000256" key="3">
    <source>
        <dbReference type="ARBA" id="ARBA00022763"/>
    </source>
</evidence>
<dbReference type="Proteomes" id="UP000192418">
    <property type="component" value="Unassembled WGS sequence"/>
</dbReference>
<keyword evidence="1" id="KW-0004">4Fe-4S</keyword>
<proteinExistence type="predicted"/>
<keyword evidence="6" id="KW-0411">Iron-sulfur</keyword>
<dbReference type="GO" id="GO:0006281">
    <property type="term" value="P:DNA repair"/>
    <property type="evidence" value="ECO:0007669"/>
    <property type="project" value="UniProtKB-KW"/>
</dbReference>
<keyword evidence="4" id="KW-0378">Hydrolase</keyword>
<dbReference type="InterPro" id="IPR036895">
    <property type="entry name" value="Uracil-DNA_glycosylase-like_sf"/>
</dbReference>
<dbReference type="Pfam" id="PF03167">
    <property type="entry name" value="UDG"/>
    <property type="match status" value="1"/>
</dbReference>
<keyword evidence="5" id="KW-0408">Iron</keyword>
<evidence type="ECO:0000256" key="2">
    <source>
        <dbReference type="ARBA" id="ARBA00022723"/>
    </source>
</evidence>
<dbReference type="RefSeq" id="WP_084066927.1">
    <property type="nucleotide sequence ID" value="NZ_FWXY01000002.1"/>
</dbReference>
<accession>A0A1W1ZG10</accession>
<dbReference type="AlphaFoldDB" id="A0A1W1ZG10"/>
<evidence type="ECO:0000256" key="4">
    <source>
        <dbReference type="ARBA" id="ARBA00022801"/>
    </source>
</evidence>
<dbReference type="OrthoDB" id="5290748at2"/>
<reference evidence="10 11" key="1">
    <citation type="submission" date="2017-04" db="EMBL/GenBank/DDBJ databases">
        <authorList>
            <person name="Afonso C.L."/>
            <person name="Miller P.J."/>
            <person name="Scott M.A."/>
            <person name="Spackman E."/>
            <person name="Goraichik I."/>
            <person name="Dimitrov K.M."/>
            <person name="Suarez D.L."/>
            <person name="Swayne D.E."/>
        </authorList>
    </citation>
    <scope>NUCLEOTIDE SEQUENCE [LARGE SCALE GENOMIC DNA]</scope>
    <source>
        <strain evidence="10 11">DSM 3385</strain>
    </source>
</reference>
<organism evidence="10 11">
    <name type="scientific">Desulfocicer vacuolatum DSM 3385</name>
    <dbReference type="NCBI Taxonomy" id="1121400"/>
    <lineage>
        <taxon>Bacteria</taxon>
        <taxon>Pseudomonadati</taxon>
        <taxon>Thermodesulfobacteriota</taxon>
        <taxon>Desulfobacteria</taxon>
        <taxon>Desulfobacterales</taxon>
        <taxon>Desulfobacteraceae</taxon>
        <taxon>Desulfocicer</taxon>
    </lineage>
</organism>
<evidence type="ECO:0000259" key="9">
    <source>
        <dbReference type="Pfam" id="PF03167"/>
    </source>
</evidence>
<dbReference type="PANTHER" id="PTHR33693:SF1">
    <property type="entry name" value="TYPE-4 URACIL-DNA GLYCOSYLASE"/>
    <property type="match status" value="1"/>
</dbReference>
<evidence type="ECO:0000313" key="11">
    <source>
        <dbReference type="Proteomes" id="UP000192418"/>
    </source>
</evidence>
<dbReference type="SUPFAM" id="SSF52141">
    <property type="entry name" value="Uracil-DNA glycosylase-like"/>
    <property type="match status" value="1"/>
</dbReference>
<sequence length="282" mass="30778">MEKSADHQPMVSARALGEIVRDFSNYLSLQREMGINSLDLAPGTIKLMEQWQRGKFRPMVKPARPGGSSFLEKKQTSSLKPLNSLDTQTMPLETQSAKPSDTVPQISSKGGDGSGDGASGTQNITMPVIKGRGTGDAGIFFLCEVSSLDENQQPDITGGPAGDLFLKILKAMKLDVDKAYIISFQPPVSQPDSPGKGWQKEIKTHVFEKIKQLNPRVICSMGENALKVMLGNDARLADGEGQFQNMATALFIPTFHPAQLINDPSLKRPVWESMKRILKHTG</sequence>
<feature type="domain" description="Uracil-DNA glycosylase-like" evidence="9">
    <location>
        <begin position="158"/>
        <end position="272"/>
    </location>
</feature>
<feature type="region of interest" description="Disordered" evidence="8">
    <location>
        <begin position="61"/>
        <end position="122"/>
    </location>
</feature>
<dbReference type="Gene3D" id="3.40.470.10">
    <property type="entry name" value="Uracil-DNA glycosylase-like domain"/>
    <property type="match status" value="1"/>
</dbReference>
<evidence type="ECO:0000256" key="1">
    <source>
        <dbReference type="ARBA" id="ARBA00022485"/>
    </source>
</evidence>
<keyword evidence="3" id="KW-0227">DNA damage</keyword>
<gene>
    <name evidence="10" type="ORF">SAMN02746065_102276</name>
</gene>
<evidence type="ECO:0000256" key="5">
    <source>
        <dbReference type="ARBA" id="ARBA00023004"/>
    </source>
</evidence>
<evidence type="ECO:0000313" key="10">
    <source>
        <dbReference type="EMBL" id="SMC47430.1"/>
    </source>
</evidence>
<dbReference type="GO" id="GO:0051539">
    <property type="term" value="F:4 iron, 4 sulfur cluster binding"/>
    <property type="evidence" value="ECO:0007669"/>
    <property type="project" value="UniProtKB-KW"/>
</dbReference>
<evidence type="ECO:0000256" key="7">
    <source>
        <dbReference type="ARBA" id="ARBA00023204"/>
    </source>
</evidence>
<dbReference type="GO" id="GO:0097506">
    <property type="term" value="F:deaminated base DNA N-glycosylase activity"/>
    <property type="evidence" value="ECO:0007669"/>
    <property type="project" value="UniProtKB-ARBA"/>
</dbReference>
<dbReference type="GO" id="GO:0046872">
    <property type="term" value="F:metal ion binding"/>
    <property type="evidence" value="ECO:0007669"/>
    <property type="project" value="UniProtKB-KW"/>
</dbReference>
<evidence type="ECO:0000256" key="8">
    <source>
        <dbReference type="SAM" id="MobiDB-lite"/>
    </source>
</evidence>
<name>A0A1W1ZG10_9BACT</name>
<keyword evidence="2" id="KW-0479">Metal-binding</keyword>
<dbReference type="STRING" id="1121400.SAMN02746065_102276"/>
<keyword evidence="11" id="KW-1185">Reference proteome</keyword>
<evidence type="ECO:0000256" key="6">
    <source>
        <dbReference type="ARBA" id="ARBA00023014"/>
    </source>
</evidence>
<dbReference type="EMBL" id="FWXY01000002">
    <property type="protein sequence ID" value="SMC47430.1"/>
    <property type="molecule type" value="Genomic_DNA"/>
</dbReference>
<keyword evidence="7" id="KW-0234">DNA repair</keyword>
<dbReference type="InterPro" id="IPR005122">
    <property type="entry name" value="Uracil-DNA_glycosylase-like"/>
</dbReference>
<feature type="compositionally biased region" description="Polar residues" evidence="8">
    <location>
        <begin position="76"/>
        <end position="106"/>
    </location>
</feature>